<feature type="region of interest" description="Disordered" evidence="1">
    <location>
        <begin position="1"/>
        <end position="25"/>
    </location>
</feature>
<name>A0A9D9J357_9BACT</name>
<gene>
    <name evidence="2" type="ORF">IAB78_02335</name>
</gene>
<evidence type="ECO:0000256" key="1">
    <source>
        <dbReference type="SAM" id="MobiDB-lite"/>
    </source>
</evidence>
<dbReference type="AlphaFoldDB" id="A0A9D9J357"/>
<reference evidence="2" key="2">
    <citation type="journal article" date="2021" name="PeerJ">
        <title>Extensive microbial diversity within the chicken gut microbiome revealed by metagenomics and culture.</title>
        <authorList>
            <person name="Gilroy R."/>
            <person name="Ravi A."/>
            <person name="Getino M."/>
            <person name="Pursley I."/>
            <person name="Horton D.L."/>
            <person name="Alikhan N.F."/>
            <person name="Baker D."/>
            <person name="Gharbi K."/>
            <person name="Hall N."/>
            <person name="Watson M."/>
            <person name="Adriaenssens E.M."/>
            <person name="Foster-Nyarko E."/>
            <person name="Jarju S."/>
            <person name="Secka A."/>
            <person name="Antonio M."/>
            <person name="Oren A."/>
            <person name="Chaudhuri R.R."/>
            <person name="La Ragione R."/>
            <person name="Hildebrand F."/>
            <person name="Pallen M.J."/>
        </authorList>
    </citation>
    <scope>NUCLEOTIDE SEQUENCE</scope>
    <source>
        <strain evidence="2">B2-16538</strain>
    </source>
</reference>
<dbReference type="Proteomes" id="UP000823750">
    <property type="component" value="Unassembled WGS sequence"/>
</dbReference>
<proteinExistence type="predicted"/>
<comment type="caution">
    <text evidence="2">The sequence shown here is derived from an EMBL/GenBank/DDBJ whole genome shotgun (WGS) entry which is preliminary data.</text>
</comment>
<reference evidence="2" key="1">
    <citation type="submission" date="2020-10" db="EMBL/GenBank/DDBJ databases">
        <authorList>
            <person name="Gilroy R."/>
        </authorList>
    </citation>
    <scope>NUCLEOTIDE SEQUENCE</scope>
    <source>
        <strain evidence="2">B2-16538</strain>
    </source>
</reference>
<evidence type="ECO:0000313" key="3">
    <source>
        <dbReference type="Proteomes" id="UP000823750"/>
    </source>
</evidence>
<organism evidence="2 3">
    <name type="scientific">Candidatus Cryptobacteroides excrementavium</name>
    <dbReference type="NCBI Taxonomy" id="2840759"/>
    <lineage>
        <taxon>Bacteria</taxon>
        <taxon>Pseudomonadati</taxon>
        <taxon>Bacteroidota</taxon>
        <taxon>Bacteroidia</taxon>
        <taxon>Bacteroidales</taxon>
        <taxon>Candidatus Cryptobacteroides</taxon>
    </lineage>
</organism>
<sequence length="123" mass="13991">MAVKDTGAVIAERDEPSLQGEAEAQRAAPAVMDVLAEKEAWRKDMPGSPVKDIRSAISLNDRALFIRSLFRGDPMLFSNTVTRINIMESLDEVLACLRDEFPEWNMDSDVVYRFMMAVRRKIR</sequence>
<evidence type="ECO:0000313" key="2">
    <source>
        <dbReference type="EMBL" id="MBO8485245.1"/>
    </source>
</evidence>
<protein>
    <submittedName>
        <fullName evidence="2">Uncharacterized protein</fullName>
    </submittedName>
</protein>
<accession>A0A9D9J357</accession>
<dbReference type="EMBL" id="JADILX010000043">
    <property type="protein sequence ID" value="MBO8485245.1"/>
    <property type="molecule type" value="Genomic_DNA"/>
</dbReference>